<organism evidence="8 9">
    <name type="scientific">Tetrahymena thermophila (strain SB210)</name>
    <dbReference type="NCBI Taxonomy" id="312017"/>
    <lineage>
        <taxon>Eukaryota</taxon>
        <taxon>Sar</taxon>
        <taxon>Alveolata</taxon>
        <taxon>Ciliophora</taxon>
        <taxon>Intramacronucleata</taxon>
        <taxon>Oligohymenophorea</taxon>
        <taxon>Hymenostomatida</taxon>
        <taxon>Tetrahymenina</taxon>
        <taxon>Tetrahymenidae</taxon>
        <taxon>Tetrahymena</taxon>
    </lineage>
</organism>
<dbReference type="InterPro" id="IPR048362">
    <property type="entry name" value="PARG_helical"/>
</dbReference>
<gene>
    <name evidence="8" type="ORF">TTHERM_00030590</name>
</gene>
<dbReference type="PANTHER" id="PTHR12837">
    <property type="entry name" value="POLY ADP-RIBOSE GLYCOHYDROLASE"/>
    <property type="match status" value="1"/>
</dbReference>
<evidence type="ECO:0000259" key="7">
    <source>
        <dbReference type="Pfam" id="PF20811"/>
    </source>
</evidence>
<dbReference type="GO" id="GO:0004649">
    <property type="term" value="F:poly(ADP-ribose) glycohydrolase activity"/>
    <property type="evidence" value="ECO:0007669"/>
    <property type="project" value="UniProtKB-EC"/>
</dbReference>
<evidence type="ECO:0000256" key="1">
    <source>
        <dbReference type="ARBA" id="ARBA00009545"/>
    </source>
</evidence>
<feature type="active site" evidence="4">
    <location>
        <position position="246"/>
    </location>
</feature>
<reference evidence="9" key="1">
    <citation type="journal article" date="2006" name="PLoS Biol.">
        <title>Macronuclear genome sequence of the ciliate Tetrahymena thermophila, a model eukaryote.</title>
        <authorList>
            <person name="Eisen J.A."/>
            <person name="Coyne R.S."/>
            <person name="Wu M."/>
            <person name="Wu D."/>
            <person name="Thiagarajan M."/>
            <person name="Wortman J.R."/>
            <person name="Badger J.H."/>
            <person name="Ren Q."/>
            <person name="Amedeo P."/>
            <person name="Jones K.M."/>
            <person name="Tallon L.J."/>
            <person name="Delcher A.L."/>
            <person name="Salzberg S.L."/>
            <person name="Silva J.C."/>
            <person name="Haas B.J."/>
            <person name="Majoros W.H."/>
            <person name="Farzad M."/>
            <person name="Carlton J.M."/>
            <person name="Smith R.K. Jr."/>
            <person name="Garg J."/>
            <person name="Pearlman R.E."/>
            <person name="Karrer K.M."/>
            <person name="Sun L."/>
            <person name="Manning G."/>
            <person name="Elde N.C."/>
            <person name="Turkewitz A.P."/>
            <person name="Asai D.J."/>
            <person name="Wilkes D.E."/>
            <person name="Wang Y."/>
            <person name="Cai H."/>
            <person name="Collins K."/>
            <person name="Stewart B.A."/>
            <person name="Lee S.R."/>
            <person name="Wilamowska K."/>
            <person name="Weinberg Z."/>
            <person name="Ruzzo W.L."/>
            <person name="Wloga D."/>
            <person name="Gaertig J."/>
            <person name="Frankel J."/>
            <person name="Tsao C.-C."/>
            <person name="Gorovsky M.A."/>
            <person name="Keeling P.J."/>
            <person name="Waller R.F."/>
            <person name="Patron N.J."/>
            <person name="Cherry J.M."/>
            <person name="Stover N.A."/>
            <person name="Krieger C.J."/>
            <person name="del Toro C."/>
            <person name="Ryder H.F."/>
            <person name="Williamson S.C."/>
            <person name="Barbeau R.A."/>
            <person name="Hamilton E.P."/>
            <person name="Orias E."/>
        </authorList>
    </citation>
    <scope>NUCLEOTIDE SEQUENCE [LARGE SCALE GENOMIC DNA]</scope>
    <source>
        <strain evidence="9">SB210</strain>
    </source>
</reference>
<evidence type="ECO:0000313" key="8">
    <source>
        <dbReference type="EMBL" id="EAR86467.1"/>
    </source>
</evidence>
<dbReference type="HOGENOM" id="CLU_013388_0_0_1"/>
<evidence type="ECO:0000256" key="5">
    <source>
        <dbReference type="PIRSR" id="PIRSR607724-2"/>
    </source>
</evidence>
<dbReference type="EC" id="3.2.1.143" evidence="2"/>
<dbReference type="InParanoid" id="Q22MR4"/>
<dbReference type="KEGG" id="tet:TTHERM_00030590"/>
<dbReference type="GO" id="GO:1990966">
    <property type="term" value="P:ATP generation from poly-ADP-D-ribose"/>
    <property type="evidence" value="ECO:0007669"/>
    <property type="project" value="TreeGrafter"/>
</dbReference>
<feature type="domain" description="PARG catalytic Macro" evidence="6">
    <location>
        <begin position="224"/>
        <end position="419"/>
    </location>
</feature>
<feature type="active site" evidence="4">
    <location>
        <position position="265"/>
    </location>
</feature>
<dbReference type="EMBL" id="GG662720">
    <property type="protein sequence ID" value="EAR86467.1"/>
    <property type="molecule type" value="Genomic_DNA"/>
</dbReference>
<accession>Q22MR4</accession>
<dbReference type="InterPro" id="IPR007724">
    <property type="entry name" value="Poly_GlycHdrlase"/>
</dbReference>
<dbReference type="eggNOG" id="KOG2064">
    <property type="taxonomic scope" value="Eukaryota"/>
</dbReference>
<evidence type="ECO:0000313" key="9">
    <source>
        <dbReference type="Proteomes" id="UP000009168"/>
    </source>
</evidence>
<feature type="binding site" evidence="5">
    <location>
        <position position="249"/>
    </location>
    <ligand>
        <name>substrate</name>
    </ligand>
</feature>
<feature type="domain" description="PARG helical" evidence="7">
    <location>
        <begin position="94"/>
        <end position="207"/>
    </location>
</feature>
<protein>
    <recommendedName>
        <fullName evidence="2">poly(ADP-ribose) glycohydrolase</fullName>
        <ecNumber evidence="2">3.2.1.143</ecNumber>
    </recommendedName>
</protein>
<dbReference type="Pfam" id="PF05028">
    <property type="entry name" value="PARG_cat_C"/>
    <property type="match status" value="1"/>
</dbReference>
<evidence type="ECO:0000259" key="6">
    <source>
        <dbReference type="Pfam" id="PF05028"/>
    </source>
</evidence>
<sequence>MTSLVEELPQLNQLSNNHSSTSIGSNSNISINAPQTLPFQKKEQWNKLYKEHLSAIAQKTYTNIEDFFDSFDKFLQVLKIKQNLQVLRVFYEQLDEADQKYFIEEFLPSLAIRALELETLFLNSPVKILKQYDSTPSIFTKRQISSVLANMFFGTIDYSKYRTLIQWYDGPYRIETKIEKIKCLYNYFKRILSASEEHLNLFIIIQRLQYVNQNNYKVPPTLNSNIKIFTDKRIEDFLQSQHIHIDFANQCIGGGVLDTGRVQEEIMFVTNPELLICCQICECIEDKEGILITGAERYSSYTGYSQTFAFEDNFIDPRGVDTQRNCKQTAVIAIDALFFHEHILALQYQPKMIFRELIKALTGFQITDYTPKGHQIVTGNWGCGSFHGDVQLKFIIQWIACSMQERDMIYCTFGNEHLADIQKIVTILKGQSTEKVIKAIKNYKESSEKFTVFQYIQKFFSNSH</sequence>
<dbReference type="STRING" id="312017.Q22MR4"/>
<proteinExistence type="inferred from homology"/>
<keyword evidence="3" id="KW-0378">Hydrolase</keyword>
<evidence type="ECO:0000256" key="3">
    <source>
        <dbReference type="ARBA" id="ARBA00022801"/>
    </source>
</evidence>
<dbReference type="OMA" id="LWSNCEK"/>
<evidence type="ECO:0000256" key="2">
    <source>
        <dbReference type="ARBA" id="ARBA00012255"/>
    </source>
</evidence>
<evidence type="ECO:0000256" key="4">
    <source>
        <dbReference type="PIRSR" id="PIRSR607724-1"/>
    </source>
</evidence>
<feature type="binding site" evidence="5">
    <location>
        <position position="263"/>
    </location>
    <ligand>
        <name>substrate</name>
    </ligand>
</feature>
<dbReference type="Proteomes" id="UP000009168">
    <property type="component" value="Unassembled WGS sequence"/>
</dbReference>
<dbReference type="GO" id="GO:0005634">
    <property type="term" value="C:nucleus"/>
    <property type="evidence" value="ECO:0007669"/>
    <property type="project" value="TreeGrafter"/>
</dbReference>
<dbReference type="RefSeq" id="XP_976956.1">
    <property type="nucleotide sequence ID" value="XM_971863.3"/>
</dbReference>
<dbReference type="Pfam" id="PF20811">
    <property type="entry name" value="PARG_cat_N"/>
    <property type="match status" value="1"/>
</dbReference>
<feature type="binding site" evidence="5">
    <location>
        <position position="304"/>
    </location>
    <ligand>
        <name>substrate</name>
    </ligand>
</feature>
<dbReference type="OrthoDB" id="1937899at2759"/>
<dbReference type="GO" id="GO:0005975">
    <property type="term" value="P:carbohydrate metabolic process"/>
    <property type="evidence" value="ECO:0007669"/>
    <property type="project" value="InterPro"/>
</dbReference>
<dbReference type="AlphaFoldDB" id="Q22MR4"/>
<dbReference type="GO" id="GO:0006282">
    <property type="term" value="P:regulation of DNA repair"/>
    <property type="evidence" value="ECO:0007669"/>
    <property type="project" value="InterPro"/>
</dbReference>
<feature type="active site" evidence="4">
    <location>
        <position position="264"/>
    </location>
</feature>
<dbReference type="GO" id="GO:0009225">
    <property type="term" value="P:nucleotide-sugar metabolic process"/>
    <property type="evidence" value="ECO:0007669"/>
    <property type="project" value="TreeGrafter"/>
</dbReference>
<dbReference type="GO" id="GO:0005737">
    <property type="term" value="C:cytoplasm"/>
    <property type="evidence" value="ECO:0007669"/>
    <property type="project" value="TreeGrafter"/>
</dbReference>
<dbReference type="GeneID" id="7828687"/>
<name>Q22MR4_TETTS</name>
<dbReference type="PANTHER" id="PTHR12837:SF0">
    <property type="entry name" value="POLY(ADP-RIBOSE) GLYCOHYDROLASE"/>
    <property type="match status" value="1"/>
</dbReference>
<dbReference type="InterPro" id="IPR046372">
    <property type="entry name" value="PARG_cat_C"/>
</dbReference>
<comment type="similarity">
    <text evidence="1">Belongs to the poly(ADP-ribose) glycohydrolase family.</text>
</comment>
<keyword evidence="9" id="KW-1185">Reference proteome</keyword>